<dbReference type="InterPro" id="IPR051044">
    <property type="entry name" value="MAG_DAG_Lipase"/>
</dbReference>
<dbReference type="Proteomes" id="UP000034516">
    <property type="component" value="Unassembled WGS sequence"/>
</dbReference>
<dbReference type="Pfam" id="PF10142">
    <property type="entry name" value="PhoPQ_related"/>
    <property type="match status" value="1"/>
</dbReference>
<dbReference type="SUPFAM" id="SSF53474">
    <property type="entry name" value="alpha/beta-Hydrolases"/>
    <property type="match status" value="1"/>
</dbReference>
<dbReference type="EMBL" id="LCCW01000011">
    <property type="protein sequence ID" value="KKS42554.1"/>
    <property type="molecule type" value="Genomic_DNA"/>
</dbReference>
<keyword evidence="2" id="KW-0378">Hydrolase</keyword>
<organism evidence="2 3">
    <name type="scientific">Candidatus Kuenenbacteria bacterium GW2011_GWA2_42_15</name>
    <dbReference type="NCBI Taxonomy" id="1618677"/>
    <lineage>
        <taxon>Bacteria</taxon>
        <taxon>Candidatus Kueneniibacteriota</taxon>
    </lineage>
</organism>
<reference evidence="2 3" key="1">
    <citation type="journal article" date="2015" name="Nature">
        <title>rRNA introns, odd ribosomes, and small enigmatic genomes across a large radiation of phyla.</title>
        <authorList>
            <person name="Brown C.T."/>
            <person name="Hug L.A."/>
            <person name="Thomas B.C."/>
            <person name="Sharon I."/>
            <person name="Castelle C.J."/>
            <person name="Singh A."/>
            <person name="Wilkins M.J."/>
            <person name="Williams K.H."/>
            <person name="Banfield J.F."/>
        </authorList>
    </citation>
    <scope>NUCLEOTIDE SEQUENCE [LARGE SCALE GENOMIC DNA]</scope>
</reference>
<name>A0A0G0Z1B3_9BACT</name>
<dbReference type="InterPro" id="IPR029058">
    <property type="entry name" value="AB_hydrolase_fold"/>
</dbReference>
<dbReference type="AlphaFoldDB" id="A0A0G0Z1B3"/>
<dbReference type="PANTHER" id="PTHR11614">
    <property type="entry name" value="PHOSPHOLIPASE-RELATED"/>
    <property type="match status" value="1"/>
</dbReference>
<sequence length="258" mass="29749">MQKLFIKNRKNQKLAVIIDQSGNPQGLAFIMHGLGGFKEQLHIKTFAKSFKNADYTVVRFDTTNTFGESDGDYGNATTTNYYEDLEDVIGWAENQKFYQAPFSLIGHSLGGLCVALYAEKYPEKIKGLAPISTVVSYELSCETSKYKKTMEEWRRTGWRVTESSSQPGLIKRLKWSHMIDRSKYNLLPEANKLTMPVLMIVGDQDDSTLPEHQKIFYERLPGKKEFHIIKGATHTFKDPEHLKELEEIFDQWIKKFSF</sequence>
<dbReference type="InterPro" id="IPR009199">
    <property type="entry name" value="PhoPQ-act_pathogen-rel_PqaA"/>
</dbReference>
<gene>
    <name evidence="2" type="ORF">UV02_C0011G0002</name>
</gene>
<accession>A0A0G0Z1B3</accession>
<dbReference type="InterPro" id="IPR022742">
    <property type="entry name" value="Hydrolase_4"/>
</dbReference>
<proteinExistence type="predicted"/>
<evidence type="ECO:0000313" key="2">
    <source>
        <dbReference type="EMBL" id="KKS42554.1"/>
    </source>
</evidence>
<protein>
    <submittedName>
        <fullName evidence="2">Hydrolase, alpha/beta fold family protein</fullName>
    </submittedName>
</protein>
<feature type="domain" description="Serine aminopeptidase S33" evidence="1">
    <location>
        <begin position="23"/>
        <end position="155"/>
    </location>
</feature>
<dbReference type="Pfam" id="PF12146">
    <property type="entry name" value="Hydrolase_4"/>
    <property type="match status" value="1"/>
</dbReference>
<evidence type="ECO:0000313" key="3">
    <source>
        <dbReference type="Proteomes" id="UP000034516"/>
    </source>
</evidence>
<dbReference type="Gene3D" id="3.40.50.1820">
    <property type="entry name" value="alpha/beta hydrolase"/>
    <property type="match status" value="1"/>
</dbReference>
<evidence type="ECO:0000259" key="1">
    <source>
        <dbReference type="Pfam" id="PF12146"/>
    </source>
</evidence>
<comment type="caution">
    <text evidence="2">The sequence shown here is derived from an EMBL/GenBank/DDBJ whole genome shotgun (WGS) entry which is preliminary data.</text>
</comment>
<dbReference type="GO" id="GO:0016787">
    <property type="term" value="F:hydrolase activity"/>
    <property type="evidence" value="ECO:0007669"/>
    <property type="project" value="UniProtKB-KW"/>
</dbReference>